<protein>
    <submittedName>
        <fullName evidence="4">T9SS type A sorting domain-containing protein</fullName>
    </submittedName>
</protein>
<feature type="chain" id="PRO_5046995657" evidence="1">
    <location>
        <begin position="19"/>
        <end position="2813"/>
    </location>
</feature>
<keyword evidence="1" id="KW-0732">Signal</keyword>
<feature type="domain" description="Secretion system C-terminal sorting" evidence="3">
    <location>
        <begin position="2737"/>
        <end position="2812"/>
    </location>
</feature>
<sequence length="2813" mass="311644">MKTIYLLLLLFSSINCFCQTTWYAIPTSTQQNWSEVRWTTDPSGQTQVLPDGKTSPESGDNIIILKGSNILFDASDLSLNSLLLQNGSSLDLNQNISPNKLTITTTLEGEGTLSLASENVPTDNFNHKFYSTNGGTIELYGDNDITLNNNERFNNLIINLSSASVTLSSNIEVYNSMNVIEGNVQFDSDTNHSLKISGFLFIDTNGTWRNKVLDTFIHTIEIEGDIEIKGEIDADLVQLSATNKTKAQKIEIKAPTSIYQISISKTATYNIIGFPTYELLTVNTYTASYLTLAAENGLGFNIISGALKLGEFTNYDFSKDSDSDDFIIHSDEFLWLSDRSQLTMTSGNSLIIQGKIIINENAQLDIYQGTNGPNGGIVLSDAGIIQLEDNSHVLAKHLCVSASEENQTGSYIQNNGLAEFFGGGSNDVDPFSLPYANNTFTLTGGNLIIENNDNSNRGFLLGTDDAKNTVTGGDITFRCSEESNSPFVFTSSIKFNNLFIKGVDNTIIESGDQVFKRNGGLSDTIISAKDLIVLNDLILETALDAGANDIIIGRNLTLRKNEVLVGYDWLIFDGSEDSDFYIDYEVEDISFESFNVELYNFRLDKDTDEAKLTFLADPSFIEAEVTEFEPEDGNENKSNLIDFSENFELLKGTLDHGNYSLRFIGENKDLINYGTLGVYNPFGTEGTTKSKAQIKFKPAEINLKTIDSSIFGNVKLFGENTTLTLTSDVKIERATYFSGTIDLQSYTLTIDQLNYSENLTAANNHFQKSVERFGSNTLNNIYNDIPNITKYNNFFVTNGQSSNAGLRLRIDKKRTKYFNYQHPNTTNLDSTVLFPMAIKNGDNFYYTPARVNVSFTDSYNESEGYISVRPVLEELPTSNQDGDKITRLNWRIERDGYIENELDNLPQVNWFFGFSNHFTNGTNPFSGDSFTIDATNKIDFADLITGKILNEDSFIKNQEPIVKSIYERKGFFSSDIYTNALISKESLYDSSTLSNDKIIIAFDKDWSNNASLFPLENAHYSIGTQNRFQGSLGIYVFEQSYIDIEGDAFGGYLGADSEQTNPDGTSGDRMWATKNNWYILNEASNELTPLNTGELPGKNDVVYIGSNLIEQRRTNNGLEDIDNWTFKPVINTTVEVAEIIFGREESKARMNSIWIIENGSVTTGSIKGPGEIEIEISDSHNSEGVIKGDLGEWASYQNSIYKVKNKRDINSLNLTDYLNKVTIADLDPLAIPQLENITEYPIVELHSGALYFDFDIKAYNIDIFYRATLAIKADTEFGNIEASNHIQFKNHGRIVFDYEGDFPKTVTTTSLIAGDSNNADKYNRILVDNTPTTSPISHTLDIKENIIIYECNTFSLYGGDDNSDFNDRQFSNVKLVLTGDKNGEIEYFENIDATPQITTLSLYSVYLNKAFGSKFTFNMPIELLSPANKKSNEKPIYIENGELILDDPKIVIDINSGGEEFILPGNATLSVQNGSTITMTSTTPITSGMALDGTLNIYGGKVLFNQGVNNYITYGSSNNPTNIFIDNDEKGNIAELKVGGQIMRMSSNGVLHYEQKGGIVEIGEQGVNQVDKGIFEITNLGSITLNFTPDNSNSFTIYHDDNLNDVSALLLSPDSATTSYFSNGVAINIKNEGSNALLFESNLNLPDFNVLSGKVKANNGSLTFNKTLSIFDGATFDQGDYDVYFNDNLLNSGTYTTNTGDIYFNGNTGSNQIINSIEDNKMDGFSANNLTISGASTIVLVEELLVNGGHSELNINKLIIEENATLSLVGNGTEDVILYIADSIIINGEISNNNGTVSLVGTTKQFLKSTSGSTINSININNTNGVELISDDGLKTDITFTKRVILSNGNFYINNHHLIIGPNCKYYDINGNNGLNNTEFSENNMVVISGTYNAKGVTKYFLSGQANFIQPIGIEGKYTPLLFSNIAIPNESKEFGVNINLLDFIYSSASTGSNNTLDFTWVLSGVDIDGNKKQIPTDFQTSVKLYYDENDILNAADESQFLTAAHLSEGLWFKGLTSHVAENNNFVNLAFSQNEWATLNKNYIDGYYFIGESSSINENTSYYRSNTTLGDWNNVNSWEKHSSSTLSKTIGEFIYYEYNSGSKPDPTLANGWIPASEYPINGAEVYIMDNTTIQLNEPVNLSLIKIFDGGTFTILETGNSPISSFGNIEGTGIVKYKSTYNSIADWDKFLSVSAGVLYFEIDDNNDVQINLINTGAVRGIQFLATSGFTPNYILNNPLNVGDLGVIIEKDAKLTLEGNKLVTSGDISVKNGGEFYVDGNVIIDGDFNVNLGGKWEAIKSTMFLKGDFNLDNGAITVPPSSFSLAFIGDSPQNVNAEFSLDNPIQTIIINNSYANEKSNNIAAVTLSNSKEFHVSEFIDLQDGLLNSNGNLYFHKTKEIPVPNPKDSWIVGQTKFDWLAPNGIFFPIGTIGDFHPVGIGILEYKDYEPSEITHKNKLGDDEDIIQWTIEYMPNQKEYAAIPLTAPIGVDVVFENGYWKMNPSKLNQSGAYVTTSLLFKNSSVDGVFQSGESSYSDIRLLYSESGSTSTSWSTVHDESPHLVTKSIVTGQTNGIYDYTTINVVQTDTILFSQGKSNRRMMASNTRIGSPEYIVDTDNNDFSFGNAASTDLPVELIYLDINLLENNTAQLIWRTATEINNNGFIIETSTDRRTWSELGFIIGSGNSNTIQEYSFIDAQNHQGIRYYRITQIDYDDTRITYGPLKVVFNETDTSSIKKLTIYPNPSHNQDIFIYPTGFEEFNIILLNNKGVILQEYSNLNNNEKTLFQISTQNIPSGIYFIKLISQQDVIIKKVIIK</sequence>
<accession>A0ABX8GW31</accession>
<evidence type="ECO:0000259" key="2">
    <source>
        <dbReference type="Pfam" id="PF10162"/>
    </source>
</evidence>
<dbReference type="NCBIfam" id="TIGR04183">
    <property type="entry name" value="Por_Secre_tail"/>
    <property type="match status" value="1"/>
</dbReference>
<dbReference type="EMBL" id="CP076128">
    <property type="protein sequence ID" value="QWG07809.1"/>
    <property type="molecule type" value="Genomic_DNA"/>
</dbReference>
<organism evidence="4 5">
    <name type="scientific">Flammeovirga kamogawensis</name>
    <dbReference type="NCBI Taxonomy" id="373891"/>
    <lineage>
        <taxon>Bacteria</taxon>
        <taxon>Pseudomonadati</taxon>
        <taxon>Bacteroidota</taxon>
        <taxon>Cytophagia</taxon>
        <taxon>Cytophagales</taxon>
        <taxon>Flammeovirgaceae</taxon>
        <taxon>Flammeovirga</taxon>
    </lineage>
</organism>
<dbReference type="InterPro" id="IPR019316">
    <property type="entry name" value="G8_domain"/>
</dbReference>
<dbReference type="Pfam" id="PF10162">
    <property type="entry name" value="G8"/>
    <property type="match status" value="1"/>
</dbReference>
<gene>
    <name evidence="4" type="ORF">KM029_02390</name>
</gene>
<name>A0ABX8GW31_9BACT</name>
<proteinExistence type="predicted"/>
<dbReference type="InterPro" id="IPR026444">
    <property type="entry name" value="Secre_tail"/>
</dbReference>
<dbReference type="Proteomes" id="UP000682802">
    <property type="component" value="Chromosome 1"/>
</dbReference>
<keyword evidence="5" id="KW-1185">Reference proteome</keyword>
<reference evidence="4 5" key="1">
    <citation type="submission" date="2021-05" db="EMBL/GenBank/DDBJ databases">
        <title>Comparative genomic studies on the polysaccharide-degrading batcterial strains of the Flammeovirga genus.</title>
        <authorList>
            <person name="Zewei F."/>
            <person name="Zheng Z."/>
            <person name="Yu L."/>
            <person name="Ruyue G."/>
            <person name="Yanhong M."/>
            <person name="Yuanyuan C."/>
            <person name="Jingyan G."/>
            <person name="Wenjun H."/>
        </authorList>
    </citation>
    <scope>NUCLEOTIDE SEQUENCE [LARGE SCALE GENOMIC DNA]</scope>
    <source>
        <strain evidence="4 5">YS10</strain>
    </source>
</reference>
<feature type="signal peptide" evidence="1">
    <location>
        <begin position="1"/>
        <end position="18"/>
    </location>
</feature>
<evidence type="ECO:0000259" key="3">
    <source>
        <dbReference type="Pfam" id="PF18962"/>
    </source>
</evidence>
<feature type="domain" description="G8" evidence="2">
    <location>
        <begin position="53"/>
        <end position="166"/>
    </location>
</feature>
<evidence type="ECO:0000256" key="1">
    <source>
        <dbReference type="SAM" id="SignalP"/>
    </source>
</evidence>
<evidence type="ECO:0000313" key="5">
    <source>
        <dbReference type="Proteomes" id="UP000682802"/>
    </source>
</evidence>
<dbReference type="Pfam" id="PF18962">
    <property type="entry name" value="Por_Secre_tail"/>
    <property type="match status" value="1"/>
</dbReference>
<dbReference type="RefSeq" id="WP_144075191.1">
    <property type="nucleotide sequence ID" value="NZ_CP076128.1"/>
</dbReference>
<evidence type="ECO:0000313" key="4">
    <source>
        <dbReference type="EMBL" id="QWG07809.1"/>
    </source>
</evidence>